<name>A0A1A6FYY8_NEOLE</name>
<dbReference type="InterPro" id="IPR009003">
    <property type="entry name" value="Peptidase_S1_PA"/>
</dbReference>
<gene>
    <name evidence="8" type="ORF">A6R68_09739</name>
</gene>
<evidence type="ECO:0000256" key="2">
    <source>
        <dbReference type="ARBA" id="ARBA00022525"/>
    </source>
</evidence>
<dbReference type="SMART" id="SM00020">
    <property type="entry name" value="Tryp_SPc"/>
    <property type="match status" value="1"/>
</dbReference>
<dbReference type="GO" id="GO:0004252">
    <property type="term" value="F:serine-type endopeptidase activity"/>
    <property type="evidence" value="ECO:0007669"/>
    <property type="project" value="InterPro"/>
</dbReference>
<accession>A0A1A6FYY8</accession>
<organism evidence="8 9">
    <name type="scientific">Neotoma lepida</name>
    <name type="common">Desert woodrat</name>
    <dbReference type="NCBI Taxonomy" id="56216"/>
    <lineage>
        <taxon>Eukaryota</taxon>
        <taxon>Metazoa</taxon>
        <taxon>Chordata</taxon>
        <taxon>Craniata</taxon>
        <taxon>Vertebrata</taxon>
        <taxon>Euteleostomi</taxon>
        <taxon>Mammalia</taxon>
        <taxon>Eutheria</taxon>
        <taxon>Euarchontoglires</taxon>
        <taxon>Glires</taxon>
        <taxon>Rodentia</taxon>
        <taxon>Myomorpha</taxon>
        <taxon>Muroidea</taxon>
        <taxon>Cricetidae</taxon>
        <taxon>Neotominae</taxon>
        <taxon>Neotoma</taxon>
    </lineage>
</organism>
<dbReference type="PANTHER" id="PTHR24278">
    <property type="entry name" value="COAGULATION FACTOR"/>
    <property type="match status" value="1"/>
</dbReference>
<keyword evidence="5" id="KW-1015">Disulfide bond</keyword>
<evidence type="ECO:0000256" key="3">
    <source>
        <dbReference type="ARBA" id="ARBA00022696"/>
    </source>
</evidence>
<dbReference type="PROSITE" id="PS50240">
    <property type="entry name" value="TRYPSIN_DOM"/>
    <property type="match status" value="1"/>
</dbReference>
<dbReference type="InterPro" id="IPR001314">
    <property type="entry name" value="Peptidase_S1A"/>
</dbReference>
<dbReference type="FunFam" id="2.40.10.10:FF:000117">
    <property type="entry name" value="Protein Z, vitamin K-dependent plasma glycoprotein"/>
    <property type="match status" value="1"/>
</dbReference>
<keyword evidence="3" id="KW-0356">Hemostasis</keyword>
<sequence length="270" mass="29724">MATNDLKSTSIRMRLPASTTVDPTSTWKTDFLLVATTNEDKCACGVLTSKHIRTLEKGGQNPPSFPWQVKLTNSKGKDFCGGVLIQEDFVLTTAKCSLLYNNISVKADAGQRIEIKTTHVHMRYDKESGENDLSLLELEKPLQCPSPGLPVCVPERDFAEHVLIPGTVGLLSGWTLNGTDLETTPKMLPVIQVDGEECGQTLNVTVTTRTSCEKGIVVTEPWVEGSVVTREHKGTWFLTGILGLQPPPGKSHVLLTTVPRYSMWFKQIMK</sequence>
<dbReference type="GO" id="GO:0005615">
    <property type="term" value="C:extracellular space"/>
    <property type="evidence" value="ECO:0007669"/>
    <property type="project" value="TreeGrafter"/>
</dbReference>
<dbReference type="InterPro" id="IPR043504">
    <property type="entry name" value="Peptidase_S1_PA_chymotrypsin"/>
</dbReference>
<proteinExistence type="predicted"/>
<dbReference type="OrthoDB" id="7726766at2759"/>
<evidence type="ECO:0000256" key="5">
    <source>
        <dbReference type="ARBA" id="ARBA00023157"/>
    </source>
</evidence>
<dbReference type="Proteomes" id="UP000092124">
    <property type="component" value="Unassembled WGS sequence"/>
</dbReference>
<dbReference type="Gene3D" id="2.40.10.10">
    <property type="entry name" value="Trypsin-like serine proteases"/>
    <property type="match status" value="2"/>
</dbReference>
<protein>
    <recommendedName>
        <fullName evidence="7">Peptidase S1 domain-containing protein</fullName>
    </recommendedName>
</protein>
<evidence type="ECO:0000313" key="9">
    <source>
        <dbReference type="Proteomes" id="UP000092124"/>
    </source>
</evidence>
<comment type="subcellular location">
    <subcellularLocation>
        <location evidence="1">Secreted</location>
    </subcellularLocation>
</comment>
<dbReference type="InterPro" id="IPR050442">
    <property type="entry name" value="Peptidase_S1_coag_factors"/>
</dbReference>
<evidence type="ECO:0000313" key="8">
    <source>
        <dbReference type="EMBL" id="OBS59138.1"/>
    </source>
</evidence>
<dbReference type="GO" id="GO:0006508">
    <property type="term" value="P:proteolysis"/>
    <property type="evidence" value="ECO:0007669"/>
    <property type="project" value="InterPro"/>
</dbReference>
<dbReference type="GO" id="GO:0007596">
    <property type="term" value="P:blood coagulation"/>
    <property type="evidence" value="ECO:0007669"/>
    <property type="project" value="UniProtKB-KW"/>
</dbReference>
<evidence type="ECO:0000256" key="6">
    <source>
        <dbReference type="ARBA" id="ARBA00023180"/>
    </source>
</evidence>
<keyword evidence="6" id="KW-0325">Glycoprotein</keyword>
<dbReference type="SUPFAM" id="SSF50494">
    <property type="entry name" value="Trypsin-like serine proteases"/>
    <property type="match status" value="1"/>
</dbReference>
<reference evidence="8 9" key="1">
    <citation type="submission" date="2016-06" db="EMBL/GenBank/DDBJ databases">
        <title>The Draft Genome Sequence and Annotation of the Desert Woodrat Neotoma lepida.</title>
        <authorList>
            <person name="Campbell M."/>
            <person name="Oakeson K.F."/>
            <person name="Yandell M."/>
            <person name="Halpert J.R."/>
            <person name="Dearing D."/>
        </authorList>
    </citation>
    <scope>NUCLEOTIDE SEQUENCE [LARGE SCALE GENOMIC DNA]</scope>
    <source>
        <strain evidence="8">417</strain>
        <tissue evidence="8">Liver</tissue>
    </source>
</reference>
<dbReference type="InterPro" id="IPR001254">
    <property type="entry name" value="Trypsin_dom"/>
</dbReference>
<feature type="domain" description="Peptidase S1" evidence="7">
    <location>
        <begin position="56"/>
        <end position="270"/>
    </location>
</feature>
<keyword evidence="2" id="KW-0964">Secreted</keyword>
<evidence type="ECO:0000256" key="1">
    <source>
        <dbReference type="ARBA" id="ARBA00004613"/>
    </source>
</evidence>
<dbReference type="STRING" id="56216.A0A1A6FYY8"/>
<evidence type="ECO:0000256" key="4">
    <source>
        <dbReference type="ARBA" id="ARBA00023084"/>
    </source>
</evidence>
<evidence type="ECO:0000259" key="7">
    <source>
        <dbReference type="PROSITE" id="PS50240"/>
    </source>
</evidence>
<keyword evidence="4" id="KW-0094">Blood coagulation</keyword>
<dbReference type="EMBL" id="LZPO01108579">
    <property type="protein sequence ID" value="OBS59138.1"/>
    <property type="molecule type" value="Genomic_DNA"/>
</dbReference>
<comment type="caution">
    <text evidence="8">The sequence shown here is derived from an EMBL/GenBank/DDBJ whole genome shotgun (WGS) entry which is preliminary data.</text>
</comment>
<dbReference type="FunFam" id="2.40.10.10:FF:000114">
    <property type="entry name" value="Protein Z, vitamin K-dependent plasma glycoprotein"/>
    <property type="match status" value="1"/>
</dbReference>
<dbReference type="Pfam" id="PF00089">
    <property type="entry name" value="Trypsin"/>
    <property type="match status" value="1"/>
</dbReference>
<dbReference type="AlphaFoldDB" id="A0A1A6FYY8"/>
<keyword evidence="9" id="KW-1185">Reference proteome</keyword>
<dbReference type="PANTHER" id="PTHR24278:SF20">
    <property type="entry name" value="VITAMIN K-DEPENDENT PROTEIN Z"/>
    <property type="match status" value="1"/>
</dbReference>
<dbReference type="PRINTS" id="PR00722">
    <property type="entry name" value="CHYMOTRYPSIN"/>
</dbReference>